<keyword evidence="3" id="KW-1185">Reference proteome</keyword>
<organism evidence="2 3">
    <name type="scientific">Colletotrichum zoysiae</name>
    <dbReference type="NCBI Taxonomy" id="1216348"/>
    <lineage>
        <taxon>Eukaryota</taxon>
        <taxon>Fungi</taxon>
        <taxon>Dikarya</taxon>
        <taxon>Ascomycota</taxon>
        <taxon>Pezizomycotina</taxon>
        <taxon>Sordariomycetes</taxon>
        <taxon>Hypocreomycetidae</taxon>
        <taxon>Glomerellales</taxon>
        <taxon>Glomerellaceae</taxon>
        <taxon>Colletotrichum</taxon>
        <taxon>Colletotrichum graminicola species complex</taxon>
    </lineage>
</organism>
<comment type="caution">
    <text evidence="2">The sequence shown here is derived from an EMBL/GenBank/DDBJ whole genome shotgun (WGS) entry which is preliminary data.</text>
</comment>
<evidence type="ECO:0000313" key="3">
    <source>
        <dbReference type="Proteomes" id="UP001232148"/>
    </source>
</evidence>
<keyword evidence="1" id="KW-0812">Transmembrane</keyword>
<feature type="non-terminal residue" evidence="2">
    <location>
        <position position="1"/>
    </location>
</feature>
<gene>
    <name evidence="2" type="ORF">LX32DRAFT_622936</name>
</gene>
<evidence type="ECO:0000256" key="1">
    <source>
        <dbReference type="SAM" id="Phobius"/>
    </source>
</evidence>
<dbReference type="EMBL" id="MU842918">
    <property type="protein sequence ID" value="KAK2026266.1"/>
    <property type="molecule type" value="Genomic_DNA"/>
</dbReference>
<feature type="transmembrane region" description="Helical" evidence="1">
    <location>
        <begin position="21"/>
        <end position="45"/>
    </location>
</feature>
<name>A0AAD9HC43_9PEZI</name>
<sequence length="64" mass="7489">RPLTLTRAKPYKNLPNSTRRRLRLCILLLLLLLHLPFFFCLLLPLPPFLLINLVRIRRGPSGET</sequence>
<dbReference type="AlphaFoldDB" id="A0AAD9HC43"/>
<evidence type="ECO:0000313" key="2">
    <source>
        <dbReference type="EMBL" id="KAK2026266.1"/>
    </source>
</evidence>
<accession>A0AAD9HC43</accession>
<protein>
    <submittedName>
        <fullName evidence="2">Uncharacterized protein</fullName>
    </submittedName>
</protein>
<dbReference type="Proteomes" id="UP001232148">
    <property type="component" value="Unassembled WGS sequence"/>
</dbReference>
<keyword evidence="1" id="KW-0472">Membrane</keyword>
<reference evidence="2" key="1">
    <citation type="submission" date="2021-06" db="EMBL/GenBank/DDBJ databases">
        <title>Comparative genomics, transcriptomics and evolutionary studies reveal genomic signatures of adaptation to plant cell wall in hemibiotrophic fungi.</title>
        <authorList>
            <consortium name="DOE Joint Genome Institute"/>
            <person name="Baroncelli R."/>
            <person name="Diaz J.F."/>
            <person name="Benocci T."/>
            <person name="Peng M."/>
            <person name="Battaglia E."/>
            <person name="Haridas S."/>
            <person name="Andreopoulos W."/>
            <person name="Labutti K."/>
            <person name="Pangilinan J."/>
            <person name="Floch G.L."/>
            <person name="Makela M.R."/>
            <person name="Henrissat B."/>
            <person name="Grigoriev I.V."/>
            <person name="Crouch J.A."/>
            <person name="De Vries R.P."/>
            <person name="Sukno S.A."/>
            <person name="Thon M.R."/>
        </authorList>
    </citation>
    <scope>NUCLEOTIDE SEQUENCE</scope>
    <source>
        <strain evidence="2">MAFF235873</strain>
    </source>
</reference>
<keyword evidence="1" id="KW-1133">Transmembrane helix</keyword>
<proteinExistence type="predicted"/>